<dbReference type="AlphaFoldDB" id="A0AAE0WK65"/>
<dbReference type="Gene3D" id="1.10.1170.10">
    <property type="entry name" value="Inhibitor Of Apoptosis Protein (2mihbC-IAP-1), Chain A"/>
    <property type="match status" value="2"/>
</dbReference>
<dbReference type="Pfam" id="PF00653">
    <property type="entry name" value="BIR"/>
    <property type="match status" value="2"/>
</dbReference>
<name>A0AAE0WK65_9PEZI</name>
<feature type="compositionally biased region" description="Basic and acidic residues" evidence="3">
    <location>
        <begin position="437"/>
        <end position="447"/>
    </location>
</feature>
<dbReference type="GO" id="GO:0046872">
    <property type="term" value="F:metal ion binding"/>
    <property type="evidence" value="ECO:0007669"/>
    <property type="project" value="UniProtKB-KW"/>
</dbReference>
<proteinExistence type="predicted"/>
<protein>
    <recommendedName>
        <fullName evidence="6">BIR-domain-containing protein</fullName>
    </recommendedName>
</protein>
<feature type="region of interest" description="Disordered" evidence="3">
    <location>
        <begin position="216"/>
        <end position="245"/>
    </location>
</feature>
<reference evidence="4" key="1">
    <citation type="submission" date="2023-07" db="EMBL/GenBank/DDBJ databases">
        <title>Black Yeasts Isolated from many extreme environments.</title>
        <authorList>
            <person name="Coleine C."/>
            <person name="Stajich J.E."/>
            <person name="Selbmann L."/>
        </authorList>
    </citation>
    <scope>NUCLEOTIDE SEQUENCE</scope>
    <source>
        <strain evidence="4">CCFEE 5485</strain>
    </source>
</reference>
<gene>
    <name evidence="4" type="ORF">LTR78_006761</name>
</gene>
<evidence type="ECO:0008006" key="6">
    <source>
        <dbReference type="Google" id="ProtNLM"/>
    </source>
</evidence>
<dbReference type="InterPro" id="IPR051190">
    <property type="entry name" value="Baculoviral_IAP"/>
</dbReference>
<dbReference type="CDD" id="cd00022">
    <property type="entry name" value="BIR"/>
    <property type="match status" value="2"/>
</dbReference>
<organism evidence="4 5">
    <name type="scientific">Recurvomyces mirabilis</name>
    <dbReference type="NCBI Taxonomy" id="574656"/>
    <lineage>
        <taxon>Eukaryota</taxon>
        <taxon>Fungi</taxon>
        <taxon>Dikarya</taxon>
        <taxon>Ascomycota</taxon>
        <taxon>Pezizomycotina</taxon>
        <taxon>Dothideomycetes</taxon>
        <taxon>Dothideomycetidae</taxon>
        <taxon>Mycosphaerellales</taxon>
        <taxon>Teratosphaeriaceae</taxon>
        <taxon>Recurvomyces</taxon>
    </lineage>
</organism>
<dbReference type="EMBL" id="JAUTXT010000026">
    <property type="protein sequence ID" value="KAK3673216.1"/>
    <property type="molecule type" value="Genomic_DNA"/>
</dbReference>
<evidence type="ECO:0000256" key="1">
    <source>
        <dbReference type="ARBA" id="ARBA00022723"/>
    </source>
</evidence>
<dbReference type="Proteomes" id="UP001274830">
    <property type="component" value="Unassembled WGS sequence"/>
</dbReference>
<feature type="compositionally biased region" description="Polar residues" evidence="3">
    <location>
        <begin position="357"/>
        <end position="366"/>
    </location>
</feature>
<dbReference type="PANTHER" id="PTHR46771">
    <property type="entry name" value="DETERIN"/>
    <property type="match status" value="1"/>
</dbReference>
<sequence>MAGSVEMQTYSARLNSFQIPHQLSKRRASSSSSKKKGGNTVEWPHESPSPEELARAGFFYRPVQESPDNVQCFLCAVKLDGWEPSDSPLHEHLSHASACAWAVSLSTARLDDSTEPAEARDPLSDEMVAARRGTFEVGDGWVHEGKRGWRCKVAKMVDAGWTFDRSPETEDGVTCFYCNLSLDGWEPKDDPAQEHRRRSPECPFFTLCEQYHGTAMPGANKGVRGKGRSSTASKTSRLSTQSTMSVAVSEAASTADLGESGMAVDDSFMSNATTASQATVKGGKRKPGRPKGTKGRKAAEKVEEPAAEEIEIHDSARGTIRHSQAPGAFPESSVLEPEPEPETVPEPAPRPTRNRQSRQVDSSVIEPSQADLAPKNSTRGRKAKAQPETESEAEQRLSEVSAQLQHELDNSMDYNDAPDHESTPQQLPPKPQRGVKRSSDGLRKEQESSVIMGLEFPTPPQPAAAKGKKGRKASKQIAPPQGEVVAHLDEAATREPSPSLGEPVADVEVSSEAAKPAKKATAKSKKASVKKGKGRKASSARSSKATVTESEAEPEADMNEDLARDEAEIEAELGRMAAEQAAVARAYVDQTDALVAEQEKVEEFEASPSHGKRHSNVLPEHTTSLPPHEGVKSVVAVLDDDLDLAAANLATNKPNATPSPSNSDKENHPSSVVNAPPTALKAAPLLSPTKTTRIPLAPSTPNRHPQIKSTTLLSPTKQLLTLHTTEPWLAVDLDTILLPSPQPTPGTLASRLVQAGGGLSSPEKKMSVEEWILWRAGQGEEDLRRKAEEMVGVFEREGVRALTVLGGVGSA</sequence>
<feature type="compositionally biased region" description="Basic residues" evidence="3">
    <location>
        <begin position="516"/>
        <end position="538"/>
    </location>
</feature>
<evidence type="ECO:0000313" key="4">
    <source>
        <dbReference type="EMBL" id="KAK3673216.1"/>
    </source>
</evidence>
<feature type="region of interest" description="Disordered" evidence="3">
    <location>
        <begin position="21"/>
        <end position="50"/>
    </location>
</feature>
<feature type="region of interest" description="Disordered" evidence="3">
    <location>
        <begin position="651"/>
        <end position="710"/>
    </location>
</feature>
<dbReference type="SUPFAM" id="SSF57924">
    <property type="entry name" value="Inhibitor of apoptosis (IAP) repeat"/>
    <property type="match status" value="2"/>
</dbReference>
<feature type="compositionally biased region" description="Low complexity" evidence="3">
    <location>
        <begin position="675"/>
        <end position="690"/>
    </location>
</feature>
<feature type="region of interest" description="Disordered" evidence="3">
    <location>
        <begin position="599"/>
        <end position="632"/>
    </location>
</feature>
<dbReference type="SMART" id="SM00238">
    <property type="entry name" value="BIR"/>
    <property type="match status" value="2"/>
</dbReference>
<dbReference type="InterPro" id="IPR001370">
    <property type="entry name" value="BIR_rpt"/>
</dbReference>
<keyword evidence="2" id="KW-0862">Zinc</keyword>
<feature type="region of interest" description="Disordered" evidence="3">
    <location>
        <begin position="274"/>
        <end position="573"/>
    </location>
</feature>
<dbReference type="PANTHER" id="PTHR46771:SF5">
    <property type="entry name" value="DETERIN"/>
    <property type="match status" value="1"/>
</dbReference>
<feature type="compositionally biased region" description="Acidic residues" evidence="3">
    <location>
        <begin position="550"/>
        <end position="560"/>
    </location>
</feature>
<evidence type="ECO:0000313" key="5">
    <source>
        <dbReference type="Proteomes" id="UP001274830"/>
    </source>
</evidence>
<evidence type="ECO:0000256" key="2">
    <source>
        <dbReference type="ARBA" id="ARBA00022833"/>
    </source>
</evidence>
<keyword evidence="1" id="KW-0479">Metal-binding</keyword>
<feature type="compositionally biased region" description="Polar residues" evidence="3">
    <location>
        <begin position="699"/>
        <end position="710"/>
    </location>
</feature>
<feature type="compositionally biased region" description="Basic residues" evidence="3">
    <location>
        <begin position="23"/>
        <end position="37"/>
    </location>
</feature>
<dbReference type="PROSITE" id="PS50143">
    <property type="entry name" value="BIR_REPEAT_2"/>
    <property type="match status" value="2"/>
</dbReference>
<comment type="caution">
    <text evidence="4">The sequence shown here is derived from an EMBL/GenBank/DDBJ whole genome shotgun (WGS) entry which is preliminary data.</text>
</comment>
<keyword evidence="5" id="KW-1185">Reference proteome</keyword>
<feature type="compositionally biased region" description="Polar residues" evidence="3">
    <location>
        <begin position="228"/>
        <end position="245"/>
    </location>
</feature>
<accession>A0AAE0WK65</accession>
<evidence type="ECO:0000256" key="3">
    <source>
        <dbReference type="SAM" id="MobiDB-lite"/>
    </source>
</evidence>
<feature type="compositionally biased region" description="Basic residues" evidence="3">
    <location>
        <begin position="282"/>
        <end position="296"/>
    </location>
</feature>
<feature type="compositionally biased region" description="Polar residues" evidence="3">
    <location>
        <begin position="651"/>
        <end position="662"/>
    </location>
</feature>
<feature type="compositionally biased region" description="Basic and acidic residues" evidence="3">
    <location>
        <begin position="297"/>
        <end position="316"/>
    </location>
</feature>